<dbReference type="Proteomes" id="UP000799436">
    <property type="component" value="Unassembled WGS sequence"/>
</dbReference>
<evidence type="ECO:0000313" key="4">
    <source>
        <dbReference type="EMBL" id="KAF2772856.1"/>
    </source>
</evidence>
<dbReference type="PANTHER" id="PTHR24189:SF50">
    <property type="entry name" value="ANKYRIN REPEAT AND SOCS BOX PROTEIN 2"/>
    <property type="match status" value="1"/>
</dbReference>
<dbReference type="PROSITE" id="PS50297">
    <property type="entry name" value="ANK_REP_REGION"/>
    <property type="match status" value="1"/>
</dbReference>
<dbReference type="Gene3D" id="1.25.40.20">
    <property type="entry name" value="Ankyrin repeat-containing domain"/>
    <property type="match status" value="1"/>
</dbReference>
<gene>
    <name evidence="4" type="ORF">EJ03DRAFT_306617</name>
</gene>
<keyword evidence="5" id="KW-1185">Reference proteome</keyword>
<organism evidence="4 5">
    <name type="scientific">Teratosphaeria nubilosa</name>
    <dbReference type="NCBI Taxonomy" id="161662"/>
    <lineage>
        <taxon>Eukaryota</taxon>
        <taxon>Fungi</taxon>
        <taxon>Dikarya</taxon>
        <taxon>Ascomycota</taxon>
        <taxon>Pezizomycotina</taxon>
        <taxon>Dothideomycetes</taxon>
        <taxon>Dothideomycetidae</taxon>
        <taxon>Mycosphaerellales</taxon>
        <taxon>Teratosphaeriaceae</taxon>
        <taxon>Teratosphaeria</taxon>
    </lineage>
</organism>
<dbReference type="AlphaFoldDB" id="A0A6G1LJ14"/>
<dbReference type="EMBL" id="ML995813">
    <property type="protein sequence ID" value="KAF2772856.1"/>
    <property type="molecule type" value="Genomic_DNA"/>
</dbReference>
<dbReference type="OrthoDB" id="3647333at2759"/>
<feature type="repeat" description="ANK" evidence="3">
    <location>
        <begin position="209"/>
        <end position="238"/>
    </location>
</feature>
<sequence length="247" mass="27703">MGRVPLFCGSREQDRASEAIDQLLQDGYPAHSLLTCLQKATQSGHEALAQKLLSFGVPIIMDIIDEAIRRQSVGLLRLFLEHGWDINEEVERCYPSALSIAIYTQADESVVQWFLKNGADPNLRCKMDVTPFSIAVQEATMPVLELLFSHTRHPRNGQLLHHCARRTLQDSGEVMKLVLEKCPDLQFNDIMYHNHAFCFALRSFIALGTPLHEAAKFGTKQVAQILLDKGADVTARTTRGRTAYELA</sequence>
<dbReference type="PROSITE" id="PS50088">
    <property type="entry name" value="ANK_REPEAT"/>
    <property type="match status" value="1"/>
</dbReference>
<dbReference type="SUPFAM" id="SSF48403">
    <property type="entry name" value="Ankyrin repeat"/>
    <property type="match status" value="1"/>
</dbReference>
<proteinExistence type="predicted"/>
<evidence type="ECO:0000256" key="3">
    <source>
        <dbReference type="PROSITE-ProRule" id="PRU00023"/>
    </source>
</evidence>
<evidence type="ECO:0000256" key="2">
    <source>
        <dbReference type="ARBA" id="ARBA00023043"/>
    </source>
</evidence>
<evidence type="ECO:0000313" key="5">
    <source>
        <dbReference type="Proteomes" id="UP000799436"/>
    </source>
</evidence>
<keyword evidence="2 3" id="KW-0040">ANK repeat</keyword>
<name>A0A6G1LJ14_9PEZI</name>
<dbReference type="InterPro" id="IPR036770">
    <property type="entry name" value="Ankyrin_rpt-contain_sf"/>
</dbReference>
<dbReference type="PANTHER" id="PTHR24189">
    <property type="entry name" value="MYOTROPHIN"/>
    <property type="match status" value="1"/>
</dbReference>
<evidence type="ECO:0000256" key="1">
    <source>
        <dbReference type="ARBA" id="ARBA00022737"/>
    </source>
</evidence>
<reference evidence="4" key="1">
    <citation type="journal article" date="2020" name="Stud. Mycol.">
        <title>101 Dothideomycetes genomes: a test case for predicting lifestyles and emergence of pathogens.</title>
        <authorList>
            <person name="Haridas S."/>
            <person name="Albert R."/>
            <person name="Binder M."/>
            <person name="Bloem J."/>
            <person name="Labutti K."/>
            <person name="Salamov A."/>
            <person name="Andreopoulos B."/>
            <person name="Baker S."/>
            <person name="Barry K."/>
            <person name="Bills G."/>
            <person name="Bluhm B."/>
            <person name="Cannon C."/>
            <person name="Castanera R."/>
            <person name="Culley D."/>
            <person name="Daum C."/>
            <person name="Ezra D."/>
            <person name="Gonzalez J."/>
            <person name="Henrissat B."/>
            <person name="Kuo A."/>
            <person name="Liang C."/>
            <person name="Lipzen A."/>
            <person name="Lutzoni F."/>
            <person name="Magnuson J."/>
            <person name="Mondo S."/>
            <person name="Nolan M."/>
            <person name="Ohm R."/>
            <person name="Pangilinan J."/>
            <person name="Park H.-J."/>
            <person name="Ramirez L."/>
            <person name="Alfaro M."/>
            <person name="Sun H."/>
            <person name="Tritt A."/>
            <person name="Yoshinaga Y."/>
            <person name="Zwiers L.-H."/>
            <person name="Turgeon B."/>
            <person name="Goodwin S."/>
            <person name="Spatafora J."/>
            <person name="Crous P."/>
            <person name="Grigoriev I."/>
        </authorList>
    </citation>
    <scope>NUCLEOTIDE SEQUENCE</scope>
    <source>
        <strain evidence="4">CBS 116005</strain>
    </source>
</reference>
<dbReference type="SMART" id="SM00248">
    <property type="entry name" value="ANK"/>
    <property type="match status" value="4"/>
</dbReference>
<dbReference type="Pfam" id="PF00023">
    <property type="entry name" value="Ank"/>
    <property type="match status" value="1"/>
</dbReference>
<dbReference type="InterPro" id="IPR050745">
    <property type="entry name" value="Multifunctional_regulatory"/>
</dbReference>
<protein>
    <submittedName>
        <fullName evidence="4">Ankyrin</fullName>
    </submittedName>
</protein>
<dbReference type="InterPro" id="IPR002110">
    <property type="entry name" value="Ankyrin_rpt"/>
</dbReference>
<accession>A0A6G1LJ14</accession>
<keyword evidence="1" id="KW-0677">Repeat</keyword>